<name>A0A074ZBQ0_OPIVI</name>
<accession>A0A074ZBQ0</accession>
<organism evidence="1 2">
    <name type="scientific">Opisthorchis viverrini</name>
    <name type="common">Southeast Asian liver fluke</name>
    <dbReference type="NCBI Taxonomy" id="6198"/>
    <lineage>
        <taxon>Eukaryota</taxon>
        <taxon>Metazoa</taxon>
        <taxon>Spiralia</taxon>
        <taxon>Lophotrochozoa</taxon>
        <taxon>Platyhelminthes</taxon>
        <taxon>Trematoda</taxon>
        <taxon>Digenea</taxon>
        <taxon>Opisthorchiida</taxon>
        <taxon>Opisthorchiata</taxon>
        <taxon>Opisthorchiidae</taxon>
        <taxon>Opisthorchis</taxon>
    </lineage>
</organism>
<reference evidence="1 2" key="1">
    <citation type="submission" date="2013-11" db="EMBL/GenBank/DDBJ databases">
        <title>Opisthorchis viverrini - life in the bile duct.</title>
        <authorList>
            <person name="Young N.D."/>
            <person name="Nagarajan N."/>
            <person name="Lin S.J."/>
            <person name="Korhonen P.K."/>
            <person name="Jex A.R."/>
            <person name="Hall R.S."/>
            <person name="Safavi-Hemami H."/>
            <person name="Kaewkong W."/>
            <person name="Bertrand D."/>
            <person name="Gao S."/>
            <person name="Seet Q."/>
            <person name="Wongkham S."/>
            <person name="Teh B.T."/>
            <person name="Wongkham C."/>
            <person name="Intapan P.M."/>
            <person name="Maleewong W."/>
            <person name="Yang X."/>
            <person name="Hu M."/>
            <person name="Wang Z."/>
            <person name="Hofmann A."/>
            <person name="Sternberg P.W."/>
            <person name="Tan P."/>
            <person name="Wang J."/>
            <person name="Gasser R.B."/>
        </authorList>
    </citation>
    <scope>NUCLEOTIDE SEQUENCE [LARGE SCALE GENOMIC DNA]</scope>
</reference>
<evidence type="ECO:0000313" key="2">
    <source>
        <dbReference type="Proteomes" id="UP000054324"/>
    </source>
</evidence>
<sequence length="63" mass="7027">MTIYGCPTRGYSTTTTVENDFVQDIRLINEGLSRCSLLSTFVAGRKEAGFLQPRHIPKPALRV</sequence>
<dbReference type="Proteomes" id="UP000054324">
    <property type="component" value="Unassembled WGS sequence"/>
</dbReference>
<gene>
    <name evidence="1" type="ORF">T265_07703</name>
</gene>
<evidence type="ECO:0000313" key="1">
    <source>
        <dbReference type="EMBL" id="KER24706.1"/>
    </source>
</evidence>
<keyword evidence="2" id="KW-1185">Reference proteome</keyword>
<dbReference type="GeneID" id="20321882"/>
<dbReference type="KEGG" id="ovi:T265_07703"/>
<dbReference type="RefSeq" id="XP_009171555.1">
    <property type="nucleotide sequence ID" value="XM_009173291.1"/>
</dbReference>
<protein>
    <submittedName>
        <fullName evidence="1">Uncharacterized protein</fullName>
    </submittedName>
</protein>
<dbReference type="AlphaFoldDB" id="A0A074ZBQ0"/>
<proteinExistence type="predicted"/>
<dbReference type="CTD" id="20321882"/>
<dbReference type="EMBL" id="KL596800">
    <property type="protein sequence ID" value="KER24706.1"/>
    <property type="molecule type" value="Genomic_DNA"/>
</dbReference>